<dbReference type="PANTHER" id="PTHR46796">
    <property type="entry name" value="HTH-TYPE TRANSCRIPTIONAL ACTIVATOR RHAS-RELATED"/>
    <property type="match status" value="1"/>
</dbReference>
<dbReference type="InterPro" id="IPR035418">
    <property type="entry name" value="AraC-bd_2"/>
</dbReference>
<comment type="caution">
    <text evidence="6">The sequence shown here is derived from an EMBL/GenBank/DDBJ whole genome shotgun (WGS) entry which is preliminary data.</text>
</comment>
<evidence type="ECO:0000313" key="7">
    <source>
        <dbReference type="Proteomes" id="UP001304298"/>
    </source>
</evidence>
<dbReference type="RefSeq" id="WP_323332437.1">
    <property type="nucleotide sequence ID" value="NZ_JAYFSI010000009.1"/>
</dbReference>
<keyword evidence="3" id="KW-0804">Transcription</keyword>
<dbReference type="Pfam" id="PF14525">
    <property type="entry name" value="AraC_binding_2"/>
    <property type="match status" value="1"/>
</dbReference>
<sequence length="318" mass="34760">MTFPVYHRGEAWRERLGGAFSELFPERLGSSEPSGDVVTTPLGDVHVYTVAGTPQVVRRSRGTIRQNPSDLLKVCVQVRGRATVVQGDREIVVEPGQLALYDTGRPYALRLEGEWISAVMAFPRDVLHLPTARAMEHAFTATSGPGAVFADFVSASVAQGSHLYEAAASRLGDAGLSLLAGTLTEHVSVDEIPDALRTRVLAYVQHHLDDPRLSRATVAAAHSMSPRTLNRLFEDEPHTVTDHIRRLRLDAVRRDLRDPLLANRSVAAIAARWCFVDAAHFSRVFRAEFGESPSAFRLTSARPGRPRTAPPGPRPPTG</sequence>
<keyword evidence="7" id="KW-1185">Reference proteome</keyword>
<feature type="compositionally biased region" description="Pro residues" evidence="4">
    <location>
        <begin position="308"/>
        <end position="318"/>
    </location>
</feature>
<gene>
    <name evidence="6" type="ORF">VA596_33925</name>
</gene>
<dbReference type="EMBL" id="JAYFSI010000009">
    <property type="protein sequence ID" value="MEA5364571.1"/>
    <property type="molecule type" value="Genomic_DNA"/>
</dbReference>
<reference evidence="6 7" key="1">
    <citation type="submission" date="2023-12" db="EMBL/GenBank/DDBJ databases">
        <title>Amycolatopsis sp. V23-08.</title>
        <authorList>
            <person name="Somphong A."/>
        </authorList>
    </citation>
    <scope>NUCLEOTIDE SEQUENCE [LARGE SCALE GENOMIC DNA]</scope>
    <source>
        <strain evidence="6 7">V23-08</strain>
    </source>
</reference>
<evidence type="ECO:0000259" key="5">
    <source>
        <dbReference type="PROSITE" id="PS01124"/>
    </source>
</evidence>
<accession>A0ABU5RE68</accession>
<dbReference type="Gene3D" id="1.10.10.60">
    <property type="entry name" value="Homeodomain-like"/>
    <property type="match status" value="1"/>
</dbReference>
<evidence type="ECO:0000256" key="3">
    <source>
        <dbReference type="ARBA" id="ARBA00023163"/>
    </source>
</evidence>
<keyword evidence="1" id="KW-0805">Transcription regulation</keyword>
<evidence type="ECO:0000256" key="1">
    <source>
        <dbReference type="ARBA" id="ARBA00023015"/>
    </source>
</evidence>
<evidence type="ECO:0000256" key="4">
    <source>
        <dbReference type="SAM" id="MobiDB-lite"/>
    </source>
</evidence>
<organism evidence="6 7">
    <name type="scientific">Amycolatopsis heterodermiae</name>
    <dbReference type="NCBI Taxonomy" id="3110235"/>
    <lineage>
        <taxon>Bacteria</taxon>
        <taxon>Bacillati</taxon>
        <taxon>Actinomycetota</taxon>
        <taxon>Actinomycetes</taxon>
        <taxon>Pseudonocardiales</taxon>
        <taxon>Pseudonocardiaceae</taxon>
        <taxon>Amycolatopsis</taxon>
    </lineage>
</organism>
<dbReference type="SMART" id="SM00342">
    <property type="entry name" value="HTH_ARAC"/>
    <property type="match status" value="1"/>
</dbReference>
<dbReference type="PANTHER" id="PTHR46796:SF6">
    <property type="entry name" value="ARAC SUBFAMILY"/>
    <property type="match status" value="1"/>
</dbReference>
<dbReference type="InterPro" id="IPR009057">
    <property type="entry name" value="Homeodomain-like_sf"/>
</dbReference>
<dbReference type="InterPro" id="IPR018060">
    <property type="entry name" value="HTH_AraC"/>
</dbReference>
<name>A0ABU5RE68_9PSEU</name>
<evidence type="ECO:0000313" key="6">
    <source>
        <dbReference type="EMBL" id="MEA5364571.1"/>
    </source>
</evidence>
<dbReference type="Pfam" id="PF12833">
    <property type="entry name" value="HTH_18"/>
    <property type="match status" value="1"/>
</dbReference>
<feature type="region of interest" description="Disordered" evidence="4">
    <location>
        <begin position="296"/>
        <end position="318"/>
    </location>
</feature>
<dbReference type="InterPro" id="IPR050204">
    <property type="entry name" value="AraC_XylS_family_regulators"/>
</dbReference>
<dbReference type="SUPFAM" id="SSF46689">
    <property type="entry name" value="Homeodomain-like"/>
    <property type="match status" value="1"/>
</dbReference>
<dbReference type="PROSITE" id="PS01124">
    <property type="entry name" value="HTH_ARAC_FAMILY_2"/>
    <property type="match status" value="1"/>
</dbReference>
<proteinExistence type="predicted"/>
<keyword evidence="2" id="KW-0238">DNA-binding</keyword>
<feature type="domain" description="HTH araC/xylS-type" evidence="5">
    <location>
        <begin position="198"/>
        <end position="299"/>
    </location>
</feature>
<protein>
    <submittedName>
        <fullName evidence="6">Helix-turn-helix domain-containing protein</fullName>
    </submittedName>
</protein>
<evidence type="ECO:0000256" key="2">
    <source>
        <dbReference type="ARBA" id="ARBA00023125"/>
    </source>
</evidence>
<dbReference type="Proteomes" id="UP001304298">
    <property type="component" value="Unassembled WGS sequence"/>
</dbReference>